<accession>A0ABP7SV34</accession>
<name>A0ABP7SV34_9PSEU</name>
<keyword evidence="2" id="KW-1185">Reference proteome</keyword>
<dbReference type="EMBL" id="BAABAL010000017">
    <property type="protein sequence ID" value="GAA4016456.1"/>
    <property type="molecule type" value="Genomic_DNA"/>
</dbReference>
<evidence type="ECO:0000313" key="2">
    <source>
        <dbReference type="Proteomes" id="UP001501747"/>
    </source>
</evidence>
<sequence length="162" mass="16928">MGNVKVVVVAALLVAVIASVSWISARGRADAEPGFEVPRAPVAEQPAARQAVPAPDAGVAEKVRSAPEGRVIARGPSMVADEITTHTDRAPLLRLTVSGDFPVRALDYTVLVDGQPVGRGIPTEDLTAIRVALPQPRSGAEVAVRYGAEQARPIGQLKEEGK</sequence>
<gene>
    <name evidence="1" type="ORF">GCM10022247_44430</name>
</gene>
<evidence type="ECO:0000313" key="1">
    <source>
        <dbReference type="EMBL" id="GAA4016456.1"/>
    </source>
</evidence>
<organism evidence="1 2">
    <name type="scientific">Allokutzneria multivorans</name>
    <dbReference type="NCBI Taxonomy" id="1142134"/>
    <lineage>
        <taxon>Bacteria</taxon>
        <taxon>Bacillati</taxon>
        <taxon>Actinomycetota</taxon>
        <taxon>Actinomycetes</taxon>
        <taxon>Pseudonocardiales</taxon>
        <taxon>Pseudonocardiaceae</taxon>
        <taxon>Allokutzneria</taxon>
    </lineage>
</organism>
<proteinExistence type="predicted"/>
<dbReference type="RefSeq" id="WP_344877792.1">
    <property type="nucleotide sequence ID" value="NZ_BAABAL010000017.1"/>
</dbReference>
<protein>
    <submittedName>
        <fullName evidence="1">Uncharacterized protein</fullName>
    </submittedName>
</protein>
<dbReference type="Proteomes" id="UP001501747">
    <property type="component" value="Unassembled WGS sequence"/>
</dbReference>
<comment type="caution">
    <text evidence="1">The sequence shown here is derived from an EMBL/GenBank/DDBJ whole genome shotgun (WGS) entry which is preliminary data.</text>
</comment>
<reference evidence="2" key="1">
    <citation type="journal article" date="2019" name="Int. J. Syst. Evol. Microbiol.">
        <title>The Global Catalogue of Microorganisms (GCM) 10K type strain sequencing project: providing services to taxonomists for standard genome sequencing and annotation.</title>
        <authorList>
            <consortium name="The Broad Institute Genomics Platform"/>
            <consortium name="The Broad Institute Genome Sequencing Center for Infectious Disease"/>
            <person name="Wu L."/>
            <person name="Ma J."/>
        </authorList>
    </citation>
    <scope>NUCLEOTIDE SEQUENCE [LARGE SCALE GENOMIC DNA]</scope>
    <source>
        <strain evidence="2">JCM 17342</strain>
    </source>
</reference>